<dbReference type="Pfam" id="PF18156">
    <property type="entry name" value="pPIWI_RE_Y"/>
    <property type="match status" value="1"/>
</dbReference>
<feature type="region of interest" description="Disordered" evidence="1">
    <location>
        <begin position="1"/>
        <end position="51"/>
    </location>
</feature>
<accession>A0ABQ3PSV8</accession>
<dbReference type="InterPro" id="IPR041191">
    <property type="entry name" value="pPIWI_RE_Y"/>
</dbReference>
<evidence type="ECO:0000259" key="3">
    <source>
        <dbReference type="Pfam" id="PF18156"/>
    </source>
</evidence>
<organism evidence="4 5">
    <name type="scientific">Streptomyces hydrogenans</name>
    <dbReference type="NCBI Taxonomy" id="1873719"/>
    <lineage>
        <taxon>Bacteria</taxon>
        <taxon>Bacillati</taxon>
        <taxon>Actinomycetota</taxon>
        <taxon>Actinomycetes</taxon>
        <taxon>Kitasatosporales</taxon>
        <taxon>Streptomycetaceae</taxon>
        <taxon>Streptomyces</taxon>
    </lineage>
</organism>
<evidence type="ECO:0000313" key="5">
    <source>
        <dbReference type="Proteomes" id="UP001052739"/>
    </source>
</evidence>
<comment type="caution">
    <text evidence="4">The sequence shown here is derived from an EMBL/GenBank/DDBJ whole genome shotgun (WGS) entry which is preliminary data.</text>
</comment>
<feature type="compositionally biased region" description="Basic and acidic residues" evidence="1">
    <location>
        <begin position="34"/>
        <end position="46"/>
    </location>
</feature>
<dbReference type="Proteomes" id="UP001052739">
    <property type="component" value="Unassembled WGS sequence"/>
</dbReference>
<reference evidence="4" key="1">
    <citation type="submission" date="2024-05" db="EMBL/GenBank/DDBJ databases">
        <title>Whole genome shotgun sequence of Streptomyces hydrogenans NBRC 13475.</title>
        <authorList>
            <person name="Komaki H."/>
            <person name="Tamura T."/>
        </authorList>
    </citation>
    <scope>NUCLEOTIDE SEQUENCE</scope>
    <source>
        <strain evidence="4">NBRC 13475</strain>
    </source>
</reference>
<keyword evidence="5" id="KW-1185">Reference proteome</keyword>
<evidence type="ECO:0000259" key="2">
    <source>
        <dbReference type="Pfam" id="PF18154"/>
    </source>
</evidence>
<gene>
    <name evidence="4" type="ORF">Shyd_94680</name>
</gene>
<dbReference type="Pfam" id="PF18154">
    <property type="entry name" value="pPIWI_RE_REase"/>
    <property type="match status" value="1"/>
</dbReference>
<dbReference type="EMBL" id="BNDW01000120">
    <property type="protein sequence ID" value="GHI28097.1"/>
    <property type="molecule type" value="Genomic_DNA"/>
</dbReference>
<evidence type="ECO:0000313" key="4">
    <source>
        <dbReference type="EMBL" id="GHI28097.1"/>
    </source>
</evidence>
<proteinExistence type="predicted"/>
<sequence length="432" mass="47515">MSITQEAARPADRAHPQSVGSESPDGCPPANEVAESRDAAPGRGRDPQSAADDYMTVELLCAALARIRLDRQQADGGHFRAAELPGPLPRAWRDARGRLWWKAQALGSDWPGNDLELFEWCRRPLGSWPVPLSLAGGDLEAILLDGDELSEFAEQAADLVRHADVEAELVQNQTFAALMSCARMNGDGEEAVQRIYCRLRRLLIDRPVLSDRDVQALARELSKADADSDSYLAKFVRTAYVLHPVESPGKVRLGRCRECRNPVDDGASGCGTPGCGGRPERFEVACLGGYWTQHRATRQFFHDPGLLEGRLLDRLAELPADRVRTEPWPCLDAWDAALIFEPVNAGGERECWAIDAKDCASPTLLARGFRSDARVPARRRIIVVPMHRLQTPGYLADLERELHGRAAGVEVLDEKAFLRHAAVRASRAGGAR</sequence>
<protein>
    <recommendedName>
        <fullName evidence="6">REase associating with pPIWI RE domain-containing protein</fullName>
    </recommendedName>
</protein>
<name>A0ABQ3PSV8_9ACTN</name>
<dbReference type="InterPro" id="IPR040828">
    <property type="entry name" value="pPIWI_RE_REase"/>
</dbReference>
<evidence type="ECO:0000256" key="1">
    <source>
        <dbReference type="SAM" id="MobiDB-lite"/>
    </source>
</evidence>
<feature type="domain" description="REase associating with pPIWI RE" evidence="2">
    <location>
        <begin position="305"/>
        <end position="426"/>
    </location>
</feature>
<evidence type="ECO:0008006" key="6">
    <source>
        <dbReference type="Google" id="ProtNLM"/>
    </source>
</evidence>
<feature type="domain" description="pPIWI-RE three-gene island" evidence="3">
    <location>
        <begin position="87"/>
        <end position="209"/>
    </location>
</feature>